<proteinExistence type="predicted"/>
<organism evidence="4 5">
    <name type="scientific">Halorussus limi</name>
    <dbReference type="NCBI Taxonomy" id="2938695"/>
    <lineage>
        <taxon>Archaea</taxon>
        <taxon>Methanobacteriati</taxon>
        <taxon>Methanobacteriota</taxon>
        <taxon>Stenosarchaea group</taxon>
        <taxon>Halobacteria</taxon>
        <taxon>Halobacteriales</taxon>
        <taxon>Haladaptataceae</taxon>
        <taxon>Halorussus</taxon>
    </lineage>
</organism>
<feature type="transmembrane region" description="Helical" evidence="2">
    <location>
        <begin position="213"/>
        <end position="234"/>
    </location>
</feature>
<dbReference type="InterPro" id="IPR055743">
    <property type="entry name" value="DUF7319"/>
</dbReference>
<dbReference type="EMBL" id="CP096659">
    <property type="protein sequence ID" value="UPV73452.1"/>
    <property type="molecule type" value="Genomic_DNA"/>
</dbReference>
<dbReference type="AlphaFoldDB" id="A0A8U0HQU8"/>
<feature type="compositionally biased region" description="Acidic residues" evidence="1">
    <location>
        <begin position="266"/>
        <end position="282"/>
    </location>
</feature>
<feature type="region of interest" description="Disordered" evidence="1">
    <location>
        <begin position="1"/>
        <end position="54"/>
    </location>
</feature>
<evidence type="ECO:0000313" key="5">
    <source>
        <dbReference type="Proteomes" id="UP000830729"/>
    </source>
</evidence>
<evidence type="ECO:0000256" key="2">
    <source>
        <dbReference type="SAM" id="Phobius"/>
    </source>
</evidence>
<dbReference type="Pfam" id="PF24003">
    <property type="entry name" value="DUF7319"/>
    <property type="match status" value="1"/>
</dbReference>
<gene>
    <name evidence="4" type="ORF">M0R89_12970</name>
</gene>
<evidence type="ECO:0000313" key="4">
    <source>
        <dbReference type="EMBL" id="UPV73452.1"/>
    </source>
</evidence>
<dbReference type="RefSeq" id="WP_248649508.1">
    <property type="nucleotide sequence ID" value="NZ_CP096659.1"/>
</dbReference>
<feature type="transmembrane region" description="Helical" evidence="2">
    <location>
        <begin position="187"/>
        <end position="207"/>
    </location>
</feature>
<dbReference type="GeneID" id="72186127"/>
<feature type="region of interest" description="Disordered" evidence="1">
    <location>
        <begin position="259"/>
        <end position="301"/>
    </location>
</feature>
<keyword evidence="2" id="KW-0812">Transmembrane</keyword>
<evidence type="ECO:0000259" key="3">
    <source>
        <dbReference type="Pfam" id="PF24003"/>
    </source>
</evidence>
<dbReference type="Proteomes" id="UP000830729">
    <property type="component" value="Chromosome"/>
</dbReference>
<reference evidence="4 5" key="1">
    <citation type="submission" date="2022-04" db="EMBL/GenBank/DDBJ databases">
        <title>Diverse halophilic archaea isolated from saline environments.</title>
        <authorList>
            <person name="Cui H.-L."/>
        </authorList>
    </citation>
    <scope>NUCLEOTIDE SEQUENCE [LARGE SCALE GENOMIC DNA]</scope>
    <source>
        <strain evidence="4 5">XZYJT49</strain>
    </source>
</reference>
<keyword evidence="2" id="KW-0472">Membrane</keyword>
<protein>
    <recommendedName>
        <fullName evidence="3">DUF7319 domain-containing protein</fullName>
    </recommendedName>
</protein>
<keyword evidence="5" id="KW-1185">Reference proteome</keyword>
<accession>A0A8U0HQU8</accession>
<keyword evidence="2" id="KW-1133">Transmembrane helix</keyword>
<sequence>MTDASDDPAGERPVDSPSGADAGDRPAPEEGAETRDRPAGDERDRLTPEEIEEKYDFEDFGPQDMAEMTYEEWEAVFDHDSWITGRDLLDRVEADLQSRVADRDVFAVVERIEQEGEPQLLAYSDEGYAVVYPDGTIEGSGTVLRDVKPSVALASMESYDVPEMPEGEVLPDPAEVPEGSGKLGNQLMQVVAAVHVLAGVALLVSWIAVGLPIIAAVAAFGFLAFGVFVFLLVANARLSDRFRAEEYRNRLRAVGLDDEKRPDFLPDSDAESSDSLAEETADPADGGAAETGVSSASESGN</sequence>
<feature type="compositionally biased region" description="Basic and acidic residues" evidence="1">
    <location>
        <begin position="22"/>
        <end position="48"/>
    </location>
</feature>
<evidence type="ECO:0000256" key="1">
    <source>
        <dbReference type="SAM" id="MobiDB-lite"/>
    </source>
</evidence>
<dbReference type="KEGG" id="halx:M0R89_12970"/>
<feature type="compositionally biased region" description="Polar residues" evidence="1">
    <location>
        <begin position="292"/>
        <end position="301"/>
    </location>
</feature>
<name>A0A8U0HQU8_9EURY</name>
<feature type="domain" description="DUF7319" evidence="3">
    <location>
        <begin position="68"/>
        <end position="269"/>
    </location>
</feature>